<dbReference type="Pfam" id="PF11951">
    <property type="entry name" value="Fungal_trans_2"/>
    <property type="match status" value="1"/>
</dbReference>
<dbReference type="Proteomes" id="UP000033140">
    <property type="component" value="Unassembled WGS sequence"/>
</dbReference>
<reference evidence="4 5" key="1">
    <citation type="journal article" date="2011" name="J. Gen. Appl. Microbiol.">
        <title>Draft genome sequencing of the enigmatic yeast Saitoella complicata.</title>
        <authorList>
            <person name="Nishida H."/>
            <person name="Hamamoto M."/>
            <person name="Sugiyama J."/>
        </authorList>
    </citation>
    <scope>NUCLEOTIDE SEQUENCE [LARGE SCALE GENOMIC DNA]</scope>
    <source>
        <strain evidence="4 5">NRRL Y-17804</strain>
    </source>
</reference>
<dbReference type="AlphaFoldDB" id="A0A0E9NS32"/>
<dbReference type="Gene3D" id="4.10.240.10">
    <property type="entry name" value="Zn(2)-C6 fungal-type DNA-binding domain"/>
    <property type="match status" value="1"/>
</dbReference>
<evidence type="ECO:0000256" key="2">
    <source>
        <dbReference type="ARBA" id="ARBA00023242"/>
    </source>
</evidence>
<sequence length="633" mass="69880">MPRKRNKNDGPALTRSRNGCQTCRDRHVKCDETRPICLQCQTKKLECKILRVQLRWEEEMVEKGLTFGREGVWTKSKSGRRVRVPTRVTDSEMRGTGVRYADYYFINNTVHDFTEISSAIVCDEDDNGSTFGSIASLASRMTGAFDPAALPVLLAHAGFSLPSVSGDGQFSPSPLSPLLQGQNVPALSPLLHPIQFNHTFSQTDSHLLNYYISSLCPLTSLTSSSPFQTLIIPLALFSGSSHMMHSLLGLAASHLARIEGGNTGWKEKALKHKGLAVAGLRKRLSEGGEQAVVEGESLVTMMMMCLSEIASDCDEKWVVHLRGAKQVIALRRQLLAARRRSSSTLITNLDFDDPVVVEEGNPVIDFAHKFFAFQDVIGRTACGEVPLFTMEHWRKPGVDNADDLTTIDPWMGCSRELVSILSEITELTRWKAQSSATPNTIAHPLLSRTQDLESRLSTLHQHPPTFTAPSEIPTLLLAAKLKRLAAVVFLNCALRDAAPSTPQIRPYIHEILSGVQLLIELGTYAGLIWPVFVAAVELDPLEDFYSPTKPSSITISDGLSDIGGRRFVLKVFAEMERHTLANVARARGIVKRVWKARDMELDETGTTAGRNAERRGNDWERFVAPISGNISLA</sequence>
<dbReference type="InterPro" id="IPR001138">
    <property type="entry name" value="Zn2Cys6_DnaBD"/>
</dbReference>
<dbReference type="PANTHER" id="PTHR37534">
    <property type="entry name" value="TRANSCRIPTIONAL ACTIVATOR PROTEIN UGA3"/>
    <property type="match status" value="1"/>
</dbReference>
<proteinExistence type="predicted"/>
<dbReference type="PROSITE" id="PS00463">
    <property type="entry name" value="ZN2_CY6_FUNGAL_1"/>
    <property type="match status" value="1"/>
</dbReference>
<comment type="subcellular location">
    <subcellularLocation>
        <location evidence="1">Nucleus</location>
    </subcellularLocation>
</comment>
<dbReference type="CDD" id="cd00067">
    <property type="entry name" value="GAL4"/>
    <property type="match status" value="1"/>
</dbReference>
<dbReference type="EMBL" id="BACD03000063">
    <property type="protein sequence ID" value="GAO52245.1"/>
    <property type="molecule type" value="Genomic_DNA"/>
</dbReference>
<reference evidence="4 5" key="3">
    <citation type="journal article" date="2015" name="Genome Announc.">
        <title>Draft Genome Sequence of the Archiascomycetous Yeast Saitoella complicata.</title>
        <authorList>
            <person name="Yamauchi K."/>
            <person name="Kondo S."/>
            <person name="Hamamoto M."/>
            <person name="Takahashi Y."/>
            <person name="Ogura Y."/>
            <person name="Hayashi T."/>
            <person name="Nishida H."/>
        </authorList>
    </citation>
    <scope>NUCLEOTIDE SEQUENCE [LARGE SCALE GENOMIC DNA]</scope>
    <source>
        <strain evidence="4 5">NRRL Y-17804</strain>
    </source>
</reference>
<dbReference type="Pfam" id="PF00172">
    <property type="entry name" value="Zn_clus"/>
    <property type="match status" value="1"/>
</dbReference>
<dbReference type="InterPro" id="IPR021858">
    <property type="entry name" value="Fun_TF"/>
</dbReference>
<evidence type="ECO:0000313" key="5">
    <source>
        <dbReference type="Proteomes" id="UP000033140"/>
    </source>
</evidence>
<name>A0A0E9NS32_SAICN</name>
<dbReference type="SUPFAM" id="SSF57701">
    <property type="entry name" value="Zn2/Cys6 DNA-binding domain"/>
    <property type="match status" value="1"/>
</dbReference>
<dbReference type="InterPro" id="IPR036864">
    <property type="entry name" value="Zn2-C6_fun-type_DNA-bd_sf"/>
</dbReference>
<evidence type="ECO:0000259" key="3">
    <source>
        <dbReference type="PROSITE" id="PS50048"/>
    </source>
</evidence>
<accession>A0A0E9NS32</accession>
<keyword evidence="2" id="KW-0539">Nucleus</keyword>
<evidence type="ECO:0000313" key="4">
    <source>
        <dbReference type="EMBL" id="GAO52245.1"/>
    </source>
</evidence>
<evidence type="ECO:0000256" key="1">
    <source>
        <dbReference type="ARBA" id="ARBA00004123"/>
    </source>
</evidence>
<gene>
    <name evidence="4" type="ORF">G7K_6326-t1</name>
</gene>
<dbReference type="OMA" id="VRCDTQK"/>
<organism evidence="4 5">
    <name type="scientific">Saitoella complicata (strain BCRC 22490 / CBS 7301 / JCM 7358 / NBRC 10748 / NRRL Y-17804)</name>
    <dbReference type="NCBI Taxonomy" id="698492"/>
    <lineage>
        <taxon>Eukaryota</taxon>
        <taxon>Fungi</taxon>
        <taxon>Dikarya</taxon>
        <taxon>Ascomycota</taxon>
        <taxon>Taphrinomycotina</taxon>
        <taxon>Taphrinomycotina incertae sedis</taxon>
        <taxon>Saitoella</taxon>
    </lineage>
</organism>
<dbReference type="GO" id="GO:0005634">
    <property type="term" value="C:nucleus"/>
    <property type="evidence" value="ECO:0007669"/>
    <property type="project" value="UniProtKB-SubCell"/>
</dbReference>
<dbReference type="GO" id="GO:0000981">
    <property type="term" value="F:DNA-binding transcription factor activity, RNA polymerase II-specific"/>
    <property type="evidence" value="ECO:0007669"/>
    <property type="project" value="InterPro"/>
</dbReference>
<comment type="caution">
    <text evidence="4">The sequence shown here is derived from an EMBL/GenBank/DDBJ whole genome shotgun (WGS) entry which is preliminary data.</text>
</comment>
<dbReference type="PANTHER" id="PTHR37534:SF49">
    <property type="entry name" value="LYSINE BIOSYNTHESIS REGULATORY PROTEIN LYS14"/>
    <property type="match status" value="1"/>
</dbReference>
<dbReference type="OrthoDB" id="5130013at2759"/>
<protein>
    <recommendedName>
        <fullName evidence="3">Zn(2)-C6 fungal-type domain-containing protein</fullName>
    </recommendedName>
</protein>
<feature type="domain" description="Zn(2)-C6 fungal-type" evidence="3">
    <location>
        <begin position="19"/>
        <end position="49"/>
    </location>
</feature>
<dbReference type="STRING" id="698492.A0A0E9NS32"/>
<dbReference type="GO" id="GO:0000976">
    <property type="term" value="F:transcription cis-regulatory region binding"/>
    <property type="evidence" value="ECO:0007669"/>
    <property type="project" value="TreeGrafter"/>
</dbReference>
<dbReference type="GO" id="GO:0045944">
    <property type="term" value="P:positive regulation of transcription by RNA polymerase II"/>
    <property type="evidence" value="ECO:0007669"/>
    <property type="project" value="TreeGrafter"/>
</dbReference>
<keyword evidence="5" id="KW-1185">Reference proteome</keyword>
<dbReference type="RefSeq" id="XP_019025400.1">
    <property type="nucleotide sequence ID" value="XM_019170578.1"/>
</dbReference>
<dbReference type="PROSITE" id="PS50048">
    <property type="entry name" value="ZN2_CY6_FUNGAL_2"/>
    <property type="match status" value="1"/>
</dbReference>
<dbReference type="SMART" id="SM00066">
    <property type="entry name" value="GAL4"/>
    <property type="match status" value="1"/>
</dbReference>
<dbReference type="GO" id="GO:0008270">
    <property type="term" value="F:zinc ion binding"/>
    <property type="evidence" value="ECO:0007669"/>
    <property type="project" value="InterPro"/>
</dbReference>
<reference evidence="4 5" key="2">
    <citation type="journal article" date="2014" name="J. Gen. Appl. Microbiol.">
        <title>The early diverging ascomycetous budding yeast Saitoella complicata has three histone deacetylases belonging to the Clr6, Hos2, and Rpd3 lineages.</title>
        <authorList>
            <person name="Nishida H."/>
            <person name="Matsumoto T."/>
            <person name="Kondo S."/>
            <person name="Hamamoto M."/>
            <person name="Yoshikawa H."/>
        </authorList>
    </citation>
    <scope>NUCLEOTIDE SEQUENCE [LARGE SCALE GENOMIC DNA]</scope>
    <source>
        <strain evidence="4 5">NRRL Y-17804</strain>
    </source>
</reference>